<dbReference type="InterPro" id="IPR008278">
    <property type="entry name" value="4-PPantetheinyl_Trfase_dom"/>
</dbReference>
<reference evidence="5" key="2">
    <citation type="journal article" date="2023" name="Microbiol Resour">
        <title>Decontamination and Annotation of the Draft Genome Sequence of the Oomycete Lagenidium giganteum ARSEF 373.</title>
        <authorList>
            <person name="Morgan W.R."/>
            <person name="Tartar A."/>
        </authorList>
    </citation>
    <scope>NUCLEOTIDE SEQUENCE</scope>
    <source>
        <strain evidence="5">ARSEF 373</strain>
    </source>
</reference>
<dbReference type="Pfam" id="PF01648">
    <property type="entry name" value="ACPS"/>
    <property type="match status" value="1"/>
</dbReference>
<proteinExistence type="predicted"/>
<evidence type="ECO:0000259" key="3">
    <source>
        <dbReference type="Pfam" id="PF01648"/>
    </source>
</evidence>
<dbReference type="Proteomes" id="UP001146120">
    <property type="component" value="Unassembled WGS sequence"/>
</dbReference>
<protein>
    <recommendedName>
        <fullName evidence="1">holo-[acyl-carrier-protein] synthase</fullName>
        <ecNumber evidence="1">2.7.8.7</ecNumber>
    </recommendedName>
</protein>
<evidence type="ECO:0000313" key="5">
    <source>
        <dbReference type="EMBL" id="DAZ94008.1"/>
    </source>
</evidence>
<evidence type="ECO:0000256" key="1">
    <source>
        <dbReference type="ARBA" id="ARBA00013172"/>
    </source>
</evidence>
<dbReference type="GO" id="GO:0000287">
    <property type="term" value="F:magnesium ion binding"/>
    <property type="evidence" value="ECO:0007669"/>
    <property type="project" value="InterPro"/>
</dbReference>
<dbReference type="PANTHER" id="PTHR12215">
    <property type="entry name" value="PHOSPHOPANTETHEINE TRANSFERASE"/>
    <property type="match status" value="1"/>
</dbReference>
<dbReference type="InterPro" id="IPR055066">
    <property type="entry name" value="AASDHPPT_N"/>
</dbReference>
<evidence type="ECO:0000313" key="6">
    <source>
        <dbReference type="Proteomes" id="UP001146120"/>
    </source>
</evidence>
<dbReference type="GO" id="GO:0005829">
    <property type="term" value="C:cytosol"/>
    <property type="evidence" value="ECO:0007669"/>
    <property type="project" value="TreeGrafter"/>
</dbReference>
<dbReference type="EMBL" id="DAKRPA010000275">
    <property type="protein sequence ID" value="DAZ94008.1"/>
    <property type="molecule type" value="Genomic_DNA"/>
</dbReference>
<dbReference type="Pfam" id="PF22624">
    <property type="entry name" value="AASDHPPT_N"/>
    <property type="match status" value="1"/>
</dbReference>
<feature type="domain" description="4'-phosphopantetheinyl transferase N-terminal" evidence="4">
    <location>
        <begin position="1"/>
        <end position="94"/>
    </location>
</feature>
<gene>
    <name evidence="5" type="ORF">N0F65_001619</name>
</gene>
<feature type="domain" description="4'-phosphopantetheinyl transferase" evidence="3">
    <location>
        <begin position="99"/>
        <end position="214"/>
    </location>
</feature>
<dbReference type="PANTHER" id="PTHR12215:SF10">
    <property type="entry name" value="L-AMINOADIPATE-SEMIALDEHYDE DEHYDROGENASE-PHOSPHOPANTETHEINYL TRANSFERASE"/>
    <property type="match status" value="1"/>
</dbReference>
<accession>A0AAV2YJJ8</accession>
<dbReference type="EC" id="2.7.8.7" evidence="1"/>
<keyword evidence="6" id="KW-1185">Reference proteome</keyword>
<reference evidence="5" key="1">
    <citation type="submission" date="2022-11" db="EMBL/GenBank/DDBJ databases">
        <authorList>
            <person name="Morgan W.R."/>
            <person name="Tartar A."/>
        </authorList>
    </citation>
    <scope>NUCLEOTIDE SEQUENCE</scope>
    <source>
        <strain evidence="5">ARSEF 373</strain>
    </source>
</reference>
<dbReference type="InterPro" id="IPR050559">
    <property type="entry name" value="P-Pant_transferase_sf"/>
</dbReference>
<dbReference type="InterPro" id="IPR037143">
    <property type="entry name" value="4-PPantetheinyl_Trfase_dom_sf"/>
</dbReference>
<evidence type="ECO:0000259" key="4">
    <source>
        <dbReference type="Pfam" id="PF22624"/>
    </source>
</evidence>
<sequence>MLPPDEQNQVQRFMFVKDQRLALASRLLQRAAVHHCFHVPLPNIVIERTPERKPFWRRRAQDYNGDDDAAAAAALRVWNYNVSHHGTIVALASSASHLVGVDVVRIADRPRRGSAAEFFRAFEGHFNASEWQIIRHAADDDEDAQYAAFYRLWSLKEAYIKAIGIGLGFQLLRAEFFQDEDGDATRWKMRLDGGIAEEWSFESTQVDAEHVVSVACGPLSAIWNPATGSVYADGVVVDNKLSHQGHARGDGSCLLWQSRDWACLFETVADSFDAGATG</sequence>
<evidence type="ECO:0000256" key="2">
    <source>
        <dbReference type="ARBA" id="ARBA00022679"/>
    </source>
</evidence>
<keyword evidence="2" id="KW-0808">Transferase</keyword>
<name>A0AAV2YJJ8_9STRA</name>
<dbReference type="AlphaFoldDB" id="A0AAV2YJJ8"/>
<organism evidence="5 6">
    <name type="scientific">Lagenidium giganteum</name>
    <dbReference type="NCBI Taxonomy" id="4803"/>
    <lineage>
        <taxon>Eukaryota</taxon>
        <taxon>Sar</taxon>
        <taxon>Stramenopiles</taxon>
        <taxon>Oomycota</taxon>
        <taxon>Peronosporomycetes</taxon>
        <taxon>Pythiales</taxon>
        <taxon>Pythiaceae</taxon>
    </lineage>
</organism>
<dbReference type="Gene3D" id="3.90.470.20">
    <property type="entry name" value="4'-phosphopantetheinyl transferase domain"/>
    <property type="match status" value="1"/>
</dbReference>
<dbReference type="SUPFAM" id="SSF56214">
    <property type="entry name" value="4'-phosphopantetheinyl transferase"/>
    <property type="match status" value="2"/>
</dbReference>
<dbReference type="FunFam" id="3.90.470.20:FF:000003">
    <property type="entry name" value="L-aminoadipate-semialdehyde dehydrogenase-phosphopantetheinyl transferase"/>
    <property type="match status" value="1"/>
</dbReference>
<comment type="caution">
    <text evidence="5">The sequence shown here is derived from an EMBL/GenBank/DDBJ whole genome shotgun (WGS) entry which is preliminary data.</text>
</comment>
<dbReference type="GO" id="GO:0008897">
    <property type="term" value="F:holo-[acyl-carrier-protein] synthase activity"/>
    <property type="evidence" value="ECO:0007669"/>
    <property type="project" value="UniProtKB-EC"/>
</dbReference>
<dbReference type="GO" id="GO:0019878">
    <property type="term" value="P:lysine biosynthetic process via aminoadipic acid"/>
    <property type="evidence" value="ECO:0007669"/>
    <property type="project" value="TreeGrafter"/>
</dbReference>